<reference evidence="1 2" key="1">
    <citation type="submission" date="2016-01" db="EMBL/GenBank/DDBJ databases">
        <title>Genome sequencing of Roseivirga echinicomitans KMM 6058.</title>
        <authorList>
            <person name="Selvaratnam C."/>
            <person name="Thevarajoo S."/>
            <person name="Goh K.M."/>
            <person name="Ee R."/>
            <person name="Chan K.-G."/>
            <person name="Chong C.S."/>
        </authorList>
    </citation>
    <scope>NUCLEOTIDE SEQUENCE [LARGE SCALE GENOMIC DNA]</scope>
    <source>
        <strain evidence="1 2">KMM 6058</strain>
    </source>
</reference>
<keyword evidence="2" id="KW-1185">Reference proteome</keyword>
<gene>
    <name evidence="1" type="ORF">AWN68_04205</name>
</gene>
<protein>
    <recommendedName>
        <fullName evidence="3">DUF4221 domain-containing protein</fullName>
    </recommendedName>
</protein>
<evidence type="ECO:0000313" key="1">
    <source>
        <dbReference type="EMBL" id="KYG78839.1"/>
    </source>
</evidence>
<evidence type="ECO:0008006" key="3">
    <source>
        <dbReference type="Google" id="ProtNLM"/>
    </source>
</evidence>
<organism evidence="1 2">
    <name type="scientific">Roseivirga echinicomitans</name>
    <dbReference type="NCBI Taxonomy" id="296218"/>
    <lineage>
        <taxon>Bacteria</taxon>
        <taxon>Pseudomonadati</taxon>
        <taxon>Bacteroidota</taxon>
        <taxon>Cytophagia</taxon>
        <taxon>Cytophagales</taxon>
        <taxon>Roseivirgaceae</taxon>
        <taxon>Roseivirga</taxon>
    </lineage>
</organism>
<name>A0A150XJC5_9BACT</name>
<evidence type="ECO:0000313" key="2">
    <source>
        <dbReference type="Proteomes" id="UP000075615"/>
    </source>
</evidence>
<dbReference type="PROSITE" id="PS51257">
    <property type="entry name" value="PROKAR_LIPOPROTEIN"/>
    <property type="match status" value="1"/>
</dbReference>
<dbReference type="AlphaFoldDB" id="A0A150XJC5"/>
<dbReference type="OrthoDB" id="982905at2"/>
<dbReference type="EMBL" id="LRDB01000012">
    <property type="protein sequence ID" value="KYG78839.1"/>
    <property type="molecule type" value="Genomic_DNA"/>
</dbReference>
<accession>A0A150XJC5</accession>
<proteinExistence type="predicted"/>
<sequence length="372" mass="42719">MPKIQGSNNIYWLISCLLVISSCGKNSTEKSQGLIELKKSEVVISHGDLLLNNRSGLSKITGRDSLLSLSQATKQLVIFDLNTKLPVYNIGVSFDGPNSFDVQTSEMDILGERLYVLSNNFFSVYTLEGKLIARYGSDDITGMNTDFKIFDFELINPDLVLFNKVSFQAFGSKFMFKNPQNIFITFHLKTKTINELNVYPPKEALVDVPEQGYYNDFSFHDMVYSNDSIIYSFRFSAKTYVYQLSKDKTTVLDTKSSFVSNLREPTTPEVKRSRKWLEYEMSGSKFSKWSKDNKSGYYARIHSELRPLPNGDLYNFKYLMVLNPRLEVVAEIEIEARVREPAIFGNGKIYIQRTDQMIEDGFQYNVYELVTN</sequence>
<dbReference type="Proteomes" id="UP000075615">
    <property type="component" value="Unassembled WGS sequence"/>
</dbReference>
<dbReference type="RefSeq" id="WP_068414630.1">
    <property type="nucleotide sequence ID" value="NZ_LRDB01000012.1"/>
</dbReference>
<comment type="caution">
    <text evidence="1">The sequence shown here is derived from an EMBL/GenBank/DDBJ whole genome shotgun (WGS) entry which is preliminary data.</text>
</comment>